<name>A0A413UD45_9FIRM</name>
<evidence type="ECO:0000259" key="1">
    <source>
        <dbReference type="Pfam" id="PF06114"/>
    </source>
</evidence>
<sequence length="173" mass="20278">MNRELRMLINNLTQDIIDIFNIEIPIKDIDLVVTKLGGHIEENQSFDDFSDGNIRKQDEGFVIYVSPFQTKERRRFTIAHELGHLFLHMGYKIDKELWNKQKNATYYRSGDSLMEYQANEFAAAFLMPQKKYKEIMEQYTVGNKVRTDEIANYFGVSVSAASNRGKFLGYLEW</sequence>
<feature type="domain" description="IrrE N-terminal-like" evidence="1">
    <location>
        <begin position="55"/>
        <end position="164"/>
    </location>
</feature>
<evidence type="ECO:0000313" key="2">
    <source>
        <dbReference type="EMBL" id="RHB07227.1"/>
    </source>
</evidence>
<organism evidence="2 3">
    <name type="scientific">Holdemanella biformis</name>
    <dbReference type="NCBI Taxonomy" id="1735"/>
    <lineage>
        <taxon>Bacteria</taxon>
        <taxon>Bacillati</taxon>
        <taxon>Bacillota</taxon>
        <taxon>Erysipelotrichia</taxon>
        <taxon>Erysipelotrichales</taxon>
        <taxon>Erysipelotrichaceae</taxon>
        <taxon>Holdemanella</taxon>
    </lineage>
</organism>
<dbReference type="InterPro" id="IPR052345">
    <property type="entry name" value="Rad_response_metalloprotease"/>
</dbReference>
<dbReference type="InterPro" id="IPR010359">
    <property type="entry name" value="IrrE_HExxH"/>
</dbReference>
<dbReference type="Proteomes" id="UP000285288">
    <property type="component" value="Unassembled WGS sequence"/>
</dbReference>
<evidence type="ECO:0000313" key="3">
    <source>
        <dbReference type="Proteomes" id="UP000285288"/>
    </source>
</evidence>
<accession>A0A413UD45</accession>
<dbReference type="Gene3D" id="1.10.10.2910">
    <property type="match status" value="1"/>
</dbReference>
<dbReference type="EMBL" id="QSGD01000014">
    <property type="protein sequence ID" value="RHB07227.1"/>
    <property type="molecule type" value="Genomic_DNA"/>
</dbReference>
<gene>
    <name evidence="2" type="ORF">DW907_05165</name>
</gene>
<dbReference type="Pfam" id="PF06114">
    <property type="entry name" value="Peptidase_M78"/>
    <property type="match status" value="1"/>
</dbReference>
<dbReference type="PANTHER" id="PTHR43236:SF1">
    <property type="entry name" value="BLL7220 PROTEIN"/>
    <property type="match status" value="1"/>
</dbReference>
<dbReference type="AlphaFoldDB" id="A0A413UD45"/>
<dbReference type="PANTHER" id="PTHR43236">
    <property type="entry name" value="ANTITOXIN HIGA1"/>
    <property type="match status" value="1"/>
</dbReference>
<comment type="caution">
    <text evidence="2">The sequence shown here is derived from an EMBL/GenBank/DDBJ whole genome shotgun (WGS) entry which is preliminary data.</text>
</comment>
<proteinExistence type="predicted"/>
<dbReference type="RefSeq" id="WP_118011173.1">
    <property type="nucleotide sequence ID" value="NZ_QSGD01000014.1"/>
</dbReference>
<reference evidence="2 3" key="1">
    <citation type="submission" date="2018-08" db="EMBL/GenBank/DDBJ databases">
        <title>A genome reference for cultivated species of the human gut microbiota.</title>
        <authorList>
            <person name="Zou Y."/>
            <person name="Xue W."/>
            <person name="Luo G."/>
        </authorList>
    </citation>
    <scope>NUCLEOTIDE SEQUENCE [LARGE SCALE GENOMIC DNA]</scope>
    <source>
        <strain evidence="2 3">AM42-13AC</strain>
    </source>
</reference>
<protein>
    <submittedName>
        <fullName evidence="2">ImmA/IrrE family metallo-endopeptidase</fullName>
    </submittedName>
</protein>